<dbReference type="Proteomes" id="UP000010880">
    <property type="component" value="Chromosome"/>
</dbReference>
<dbReference type="AlphaFoldDB" id="L0KBI1"/>
<protein>
    <submittedName>
        <fullName evidence="9">DNA repair protein radc</fullName>
    </submittedName>
</protein>
<sequence>MSEYFTIKDMPTDERPREKMVQYGSANLSTTELLALILRTGSHKKTALSLANELLSVCSGLEGLIEYSIAELQEISGIGIAKATQLQAVVELSQRIAVASSKLTKISSPAEVAEILIPNLRYKMQECFMTVLLDTKNKVLAIEEISKGSLNSSIVHPREVFRPAIKRSSAAIILAHNHPSGDLTASQEDIKISKRLAQAGEIIGIEVLDHLIIGSNNYSSLKTKGLF</sequence>
<dbReference type="NCBIfam" id="TIGR00608">
    <property type="entry name" value="radc"/>
    <property type="match status" value="1"/>
</dbReference>
<dbReference type="PANTHER" id="PTHR30471:SF3">
    <property type="entry name" value="UPF0758 PROTEIN YEES-RELATED"/>
    <property type="match status" value="1"/>
</dbReference>
<dbReference type="CDD" id="cd08071">
    <property type="entry name" value="MPN_DUF2466"/>
    <property type="match status" value="1"/>
</dbReference>
<dbReference type="InterPro" id="IPR020891">
    <property type="entry name" value="UPF0758_CS"/>
</dbReference>
<dbReference type="PATRIC" id="fig|748449.3.peg.1923"/>
<dbReference type="InterPro" id="IPR025657">
    <property type="entry name" value="RadC_JAB"/>
</dbReference>
<dbReference type="SUPFAM" id="SSF47781">
    <property type="entry name" value="RuvA domain 2-like"/>
    <property type="match status" value="1"/>
</dbReference>
<dbReference type="PROSITE" id="PS50249">
    <property type="entry name" value="MPN"/>
    <property type="match status" value="1"/>
</dbReference>
<reference evidence="10" key="1">
    <citation type="submission" date="2012-02" db="EMBL/GenBank/DDBJ databases">
        <title>The complete genome of Halobacteroides halobius DSM 5150.</title>
        <authorList>
            <person name="Lucas S."/>
            <person name="Copeland A."/>
            <person name="Lapidus A."/>
            <person name="Glavina del Rio T."/>
            <person name="Dalin E."/>
            <person name="Tice H."/>
            <person name="Bruce D."/>
            <person name="Goodwin L."/>
            <person name="Pitluck S."/>
            <person name="Peters L."/>
            <person name="Mikhailova N."/>
            <person name="Gu W."/>
            <person name="Kyrpides N."/>
            <person name="Mavromatis K."/>
            <person name="Ivanova N."/>
            <person name="Brettin T."/>
            <person name="Detter J.C."/>
            <person name="Han C."/>
            <person name="Larimer F."/>
            <person name="Land M."/>
            <person name="Hauser L."/>
            <person name="Markowitz V."/>
            <person name="Cheng J.-F."/>
            <person name="Hugenholtz P."/>
            <person name="Woyke T."/>
            <person name="Wu D."/>
            <person name="Tindall B."/>
            <person name="Pomrenke H."/>
            <person name="Brambilla E."/>
            <person name="Klenk H.-P."/>
            <person name="Eisen J.A."/>
        </authorList>
    </citation>
    <scope>NUCLEOTIDE SEQUENCE [LARGE SCALE GENOMIC DNA]</scope>
    <source>
        <strain evidence="10">ATCC 35273 / DSM 5150 / MD-1</strain>
    </source>
</reference>
<evidence type="ECO:0000256" key="3">
    <source>
        <dbReference type="ARBA" id="ARBA00022723"/>
    </source>
</evidence>
<keyword evidence="3" id="KW-0479">Metal-binding</keyword>
<dbReference type="InterPro" id="IPR001405">
    <property type="entry name" value="UPF0758"/>
</dbReference>
<evidence type="ECO:0000256" key="2">
    <source>
        <dbReference type="ARBA" id="ARBA00022670"/>
    </source>
</evidence>
<gene>
    <name evidence="9" type="ordered locus">Halha_1996</name>
</gene>
<dbReference type="Pfam" id="PF04002">
    <property type="entry name" value="RadC"/>
    <property type="match status" value="1"/>
</dbReference>
<keyword evidence="2" id="KW-0645">Protease</keyword>
<dbReference type="InterPro" id="IPR037518">
    <property type="entry name" value="MPN"/>
</dbReference>
<evidence type="ECO:0000256" key="6">
    <source>
        <dbReference type="ARBA" id="ARBA00023049"/>
    </source>
</evidence>
<evidence type="ECO:0000313" key="9">
    <source>
        <dbReference type="EMBL" id="AGB41895.1"/>
    </source>
</evidence>
<organism evidence="9 10">
    <name type="scientific">Halobacteroides halobius (strain ATCC 35273 / DSM 5150 / MD-1)</name>
    <dbReference type="NCBI Taxonomy" id="748449"/>
    <lineage>
        <taxon>Bacteria</taxon>
        <taxon>Bacillati</taxon>
        <taxon>Bacillota</taxon>
        <taxon>Clostridia</taxon>
        <taxon>Halanaerobiales</taxon>
        <taxon>Halobacteroidaceae</taxon>
        <taxon>Halobacteroides</taxon>
    </lineage>
</organism>
<keyword evidence="4" id="KW-0378">Hydrolase</keyword>
<dbReference type="InterPro" id="IPR046778">
    <property type="entry name" value="UPF0758_N"/>
</dbReference>
<evidence type="ECO:0000313" key="10">
    <source>
        <dbReference type="Proteomes" id="UP000010880"/>
    </source>
</evidence>
<evidence type="ECO:0000259" key="8">
    <source>
        <dbReference type="PROSITE" id="PS50249"/>
    </source>
</evidence>
<evidence type="ECO:0000256" key="4">
    <source>
        <dbReference type="ARBA" id="ARBA00022801"/>
    </source>
</evidence>
<dbReference type="EMBL" id="CP003359">
    <property type="protein sequence ID" value="AGB41895.1"/>
    <property type="molecule type" value="Genomic_DNA"/>
</dbReference>
<proteinExistence type="inferred from homology"/>
<keyword evidence="6" id="KW-0482">Metalloprotease</keyword>
<dbReference type="KEGG" id="hhl:Halha_1996"/>
<keyword evidence="5" id="KW-0862">Zinc</keyword>
<dbReference type="Gene3D" id="3.40.140.10">
    <property type="entry name" value="Cytidine Deaminase, domain 2"/>
    <property type="match status" value="1"/>
</dbReference>
<feature type="domain" description="MPN" evidence="8">
    <location>
        <begin position="105"/>
        <end position="227"/>
    </location>
</feature>
<name>L0KBI1_HALHC</name>
<evidence type="ECO:0000256" key="5">
    <source>
        <dbReference type="ARBA" id="ARBA00022833"/>
    </source>
</evidence>
<dbReference type="GO" id="GO:0046872">
    <property type="term" value="F:metal ion binding"/>
    <property type="evidence" value="ECO:0007669"/>
    <property type="project" value="UniProtKB-KW"/>
</dbReference>
<evidence type="ECO:0000256" key="1">
    <source>
        <dbReference type="ARBA" id="ARBA00010243"/>
    </source>
</evidence>
<comment type="similarity">
    <text evidence="1 7">Belongs to the UPF0758 family.</text>
</comment>
<dbReference type="InterPro" id="IPR010994">
    <property type="entry name" value="RuvA_2-like"/>
</dbReference>
<dbReference type="Pfam" id="PF20582">
    <property type="entry name" value="UPF0758_N"/>
    <property type="match status" value="1"/>
</dbReference>
<dbReference type="STRING" id="748449.Halha_1996"/>
<dbReference type="eggNOG" id="COG2003">
    <property type="taxonomic scope" value="Bacteria"/>
</dbReference>
<dbReference type="RefSeq" id="WP_015327610.1">
    <property type="nucleotide sequence ID" value="NC_019978.1"/>
</dbReference>
<dbReference type="PANTHER" id="PTHR30471">
    <property type="entry name" value="DNA REPAIR PROTEIN RADC"/>
    <property type="match status" value="1"/>
</dbReference>
<dbReference type="NCBIfam" id="NF000642">
    <property type="entry name" value="PRK00024.1"/>
    <property type="match status" value="1"/>
</dbReference>
<keyword evidence="10" id="KW-1185">Reference proteome</keyword>
<dbReference type="HOGENOM" id="CLU_073529_0_2_9"/>
<accession>L0KBI1</accession>
<dbReference type="GO" id="GO:0006508">
    <property type="term" value="P:proteolysis"/>
    <property type="evidence" value="ECO:0007669"/>
    <property type="project" value="UniProtKB-KW"/>
</dbReference>
<evidence type="ECO:0000256" key="7">
    <source>
        <dbReference type="RuleBase" id="RU003797"/>
    </source>
</evidence>
<dbReference type="PROSITE" id="PS01302">
    <property type="entry name" value="UPF0758"/>
    <property type="match status" value="1"/>
</dbReference>
<dbReference type="GO" id="GO:0008237">
    <property type="term" value="F:metallopeptidase activity"/>
    <property type="evidence" value="ECO:0007669"/>
    <property type="project" value="UniProtKB-KW"/>
</dbReference>
<dbReference type="OrthoDB" id="9804482at2"/>